<organism evidence="1 2">
    <name type="scientific">Aureobasidium melanogenum</name>
    <name type="common">Aureobasidium pullulans var. melanogenum</name>
    <dbReference type="NCBI Taxonomy" id="46634"/>
    <lineage>
        <taxon>Eukaryota</taxon>
        <taxon>Fungi</taxon>
        <taxon>Dikarya</taxon>
        <taxon>Ascomycota</taxon>
        <taxon>Pezizomycotina</taxon>
        <taxon>Dothideomycetes</taxon>
        <taxon>Dothideomycetidae</taxon>
        <taxon>Dothideales</taxon>
        <taxon>Saccotheciaceae</taxon>
        <taxon>Aureobasidium</taxon>
    </lineage>
</organism>
<keyword evidence="2" id="KW-1185">Reference proteome</keyword>
<proteinExistence type="predicted"/>
<gene>
    <name evidence="1" type="ORF">KCU98_g9546</name>
</gene>
<comment type="caution">
    <text evidence="1">The sequence shown here is derived from an EMBL/GenBank/DDBJ whole genome shotgun (WGS) entry which is preliminary data.</text>
</comment>
<evidence type="ECO:0000313" key="1">
    <source>
        <dbReference type="EMBL" id="KAG9978247.1"/>
    </source>
</evidence>
<dbReference type="Proteomes" id="UP000729357">
    <property type="component" value="Unassembled WGS sequence"/>
</dbReference>
<dbReference type="EMBL" id="JAHFXS010001313">
    <property type="protein sequence ID" value="KAG9978247.1"/>
    <property type="molecule type" value="Genomic_DNA"/>
</dbReference>
<accession>A0A9P8FN16</accession>
<feature type="non-terminal residue" evidence="1">
    <location>
        <position position="242"/>
    </location>
</feature>
<evidence type="ECO:0000313" key="2">
    <source>
        <dbReference type="Proteomes" id="UP000729357"/>
    </source>
</evidence>
<protein>
    <submittedName>
        <fullName evidence="1">Uncharacterized protein</fullName>
    </submittedName>
</protein>
<dbReference type="AlphaFoldDB" id="A0A9P8FN16"/>
<reference evidence="1" key="2">
    <citation type="submission" date="2021-08" db="EMBL/GenBank/DDBJ databases">
        <authorList>
            <person name="Gostincar C."/>
            <person name="Sun X."/>
            <person name="Song Z."/>
            <person name="Gunde-Cimerman N."/>
        </authorList>
    </citation>
    <scope>NUCLEOTIDE SEQUENCE</scope>
    <source>
        <strain evidence="1">EXF-9298</strain>
    </source>
</reference>
<name>A0A9P8FN16_AURME</name>
<sequence>MARQRDQQCSIIPFARPHFRKLCETNGVAPTSLDVEAIKRVIGPESTASGVANRFEAALLFFLPKSAVEFEEDSLLIGWAHQDDGTKRRIWFMESASRRGSLYYLLGGPNNLRHSPEGSICDELHPVILDILDPDNNTNRSLQYAYLRACVKLLQAAVPVPSIEDPRPALNSAAAEPAQTLDAQVQERIRRFRERLGEMEVAELKLMLDNQPGLPSWTQELAKEVLQKKMLEDLTLAENYFL</sequence>
<reference evidence="1" key="1">
    <citation type="journal article" date="2021" name="J Fungi (Basel)">
        <title>Virulence traits and population genomics of the black yeast Aureobasidium melanogenum.</title>
        <authorList>
            <person name="Cernosa A."/>
            <person name="Sun X."/>
            <person name="Gostincar C."/>
            <person name="Fang C."/>
            <person name="Gunde-Cimerman N."/>
            <person name="Song Z."/>
        </authorList>
    </citation>
    <scope>NUCLEOTIDE SEQUENCE</scope>
    <source>
        <strain evidence="1">EXF-9298</strain>
    </source>
</reference>